<dbReference type="RefSeq" id="WP_343770122.1">
    <property type="nucleotide sequence ID" value="NZ_BAAACF010000003.1"/>
</dbReference>
<dbReference type="Gene3D" id="2.60.120.1290">
    <property type="match status" value="1"/>
</dbReference>
<evidence type="ECO:0000259" key="1">
    <source>
        <dbReference type="Pfam" id="PF18425"/>
    </source>
</evidence>
<accession>A0ABN1J324</accession>
<dbReference type="InterPro" id="IPR041365">
    <property type="entry name" value="CspB_prodomain"/>
</dbReference>
<reference evidence="2 3" key="1">
    <citation type="journal article" date="2019" name="Int. J. Syst. Evol. Microbiol.">
        <title>The Global Catalogue of Microorganisms (GCM) 10K type strain sequencing project: providing services to taxonomists for standard genome sequencing and annotation.</title>
        <authorList>
            <consortium name="The Broad Institute Genomics Platform"/>
            <consortium name="The Broad Institute Genome Sequencing Center for Infectious Disease"/>
            <person name="Wu L."/>
            <person name="Ma J."/>
        </authorList>
    </citation>
    <scope>NUCLEOTIDE SEQUENCE [LARGE SCALE GENOMIC DNA]</scope>
    <source>
        <strain evidence="2 3">JCM 1405</strain>
    </source>
</reference>
<sequence length="320" mass="37174">MLKTLKSLPKEILSELAVVSRNGKIMRGKIDLIVKYSLDSYKVARMTSLVGGEFEDLGYNFGIITMNIQDISKISSIKAIEEIELPKTLYCSSINYNYEQKKDSIVGFISSNIDHNLPEENNIIMIKATAGKNINHTKSTIIMKWIKYLVDRKRELEKQLIIYSSFHPKYDFKEENNLFYKYINSIREKERVEFIFEKNPSIDKTYLKKGKINKYQSIDFDIKENGTTLQLYKEFLNNYTIEITNTFRESSGLIKLTKGYKSGTIGENIYHIYNTGPKAYNIDGEIVINVVSSNEENRDKGKWKLNIICEDEYKGQYVII</sequence>
<feature type="domain" description="Csp protease B prodomain" evidence="1">
    <location>
        <begin position="4"/>
        <end position="87"/>
    </location>
</feature>
<name>A0ABN1J324_9CLOT</name>
<organism evidence="2 3">
    <name type="scientific">Clostridium malenominatum</name>
    <dbReference type="NCBI Taxonomy" id="1539"/>
    <lineage>
        <taxon>Bacteria</taxon>
        <taxon>Bacillati</taxon>
        <taxon>Bacillota</taxon>
        <taxon>Clostridia</taxon>
        <taxon>Eubacteriales</taxon>
        <taxon>Clostridiaceae</taxon>
        <taxon>Clostridium</taxon>
    </lineage>
</organism>
<dbReference type="Proteomes" id="UP001500339">
    <property type="component" value="Unassembled WGS sequence"/>
</dbReference>
<proteinExistence type="predicted"/>
<gene>
    <name evidence="2" type="ORF">GCM10008905_24720</name>
</gene>
<dbReference type="Gene3D" id="3.40.50.200">
    <property type="entry name" value="Peptidase S8/S53 domain"/>
    <property type="match status" value="1"/>
</dbReference>
<protein>
    <recommendedName>
        <fullName evidence="1">Csp protease B prodomain domain-containing protein</fullName>
    </recommendedName>
</protein>
<dbReference type="Gene3D" id="3.30.70.2980">
    <property type="match status" value="1"/>
</dbReference>
<evidence type="ECO:0000313" key="3">
    <source>
        <dbReference type="Proteomes" id="UP001500339"/>
    </source>
</evidence>
<dbReference type="InterPro" id="IPR036852">
    <property type="entry name" value="Peptidase_S8/S53_dom_sf"/>
</dbReference>
<comment type="caution">
    <text evidence="2">The sequence shown here is derived from an EMBL/GenBank/DDBJ whole genome shotgun (WGS) entry which is preliminary data.</text>
</comment>
<keyword evidence="3" id="KW-1185">Reference proteome</keyword>
<dbReference type="Pfam" id="PF18425">
    <property type="entry name" value="CspB_prodomain"/>
    <property type="match status" value="1"/>
</dbReference>
<dbReference type="EMBL" id="BAAACF010000003">
    <property type="protein sequence ID" value="GAA0727291.1"/>
    <property type="molecule type" value="Genomic_DNA"/>
</dbReference>
<evidence type="ECO:0000313" key="2">
    <source>
        <dbReference type="EMBL" id="GAA0727291.1"/>
    </source>
</evidence>